<dbReference type="SUPFAM" id="SSF51445">
    <property type="entry name" value="(Trans)glycosidases"/>
    <property type="match status" value="2"/>
</dbReference>
<protein>
    <recommendedName>
        <fullName evidence="9">glucan 1,3-beta-glucosidase</fullName>
        <ecNumber evidence="9">3.2.1.58</ecNumber>
    </recommendedName>
</protein>
<feature type="domain" description="Glycoside hydrolase family 5" evidence="10">
    <location>
        <begin position="3"/>
        <end position="204"/>
    </location>
</feature>
<dbReference type="InterPro" id="IPR017853">
    <property type="entry name" value="GH"/>
</dbReference>
<dbReference type="Proteomes" id="UP001145021">
    <property type="component" value="Unassembled WGS sequence"/>
</dbReference>
<evidence type="ECO:0000256" key="6">
    <source>
        <dbReference type="ARBA" id="ARBA00023295"/>
    </source>
</evidence>
<evidence type="ECO:0000256" key="1">
    <source>
        <dbReference type="ARBA" id="ARBA00004613"/>
    </source>
</evidence>
<dbReference type="PANTHER" id="PTHR31297:SF1">
    <property type="entry name" value="GLUCAN 1,3-BETA-GLUCOSIDASE I_II-RELATED"/>
    <property type="match status" value="1"/>
</dbReference>
<evidence type="ECO:0000256" key="8">
    <source>
        <dbReference type="ARBA" id="ARBA00036824"/>
    </source>
</evidence>
<evidence type="ECO:0000256" key="3">
    <source>
        <dbReference type="ARBA" id="ARBA00022525"/>
    </source>
</evidence>
<comment type="catalytic activity">
    <reaction evidence="8">
        <text>Successive hydrolysis of beta-D-glucose units from the non-reducing ends of (1-&gt;3)-beta-D-glucans, releasing alpha-glucose.</text>
        <dbReference type="EC" id="3.2.1.58"/>
    </reaction>
</comment>
<dbReference type="EC" id="3.2.1.58" evidence="9"/>
<evidence type="ECO:0000259" key="10">
    <source>
        <dbReference type="Pfam" id="PF00150"/>
    </source>
</evidence>
<keyword evidence="4" id="KW-0732">Signal</keyword>
<dbReference type="Pfam" id="PF00150">
    <property type="entry name" value="Cellulase"/>
    <property type="match status" value="2"/>
</dbReference>
<comment type="subcellular location">
    <subcellularLocation>
        <location evidence="1">Secreted</location>
    </subcellularLocation>
</comment>
<keyword evidence="12" id="KW-1185">Reference proteome</keyword>
<evidence type="ECO:0000313" key="11">
    <source>
        <dbReference type="EMBL" id="KAJ1644831.1"/>
    </source>
</evidence>
<organism evidence="11 12">
    <name type="scientific">Coemansia asiatica</name>
    <dbReference type="NCBI Taxonomy" id="1052880"/>
    <lineage>
        <taxon>Eukaryota</taxon>
        <taxon>Fungi</taxon>
        <taxon>Fungi incertae sedis</taxon>
        <taxon>Zoopagomycota</taxon>
        <taxon>Kickxellomycotina</taxon>
        <taxon>Kickxellomycetes</taxon>
        <taxon>Kickxellales</taxon>
        <taxon>Kickxellaceae</taxon>
        <taxon>Coemansia</taxon>
    </lineage>
</organism>
<proteinExistence type="inferred from homology"/>
<dbReference type="GO" id="GO:0071555">
    <property type="term" value="P:cell wall organization"/>
    <property type="evidence" value="ECO:0007669"/>
    <property type="project" value="UniProtKB-KW"/>
</dbReference>
<dbReference type="AlphaFoldDB" id="A0A9W7XHR1"/>
<gene>
    <name evidence="11" type="ORF">LPJ64_003524</name>
</gene>
<comment type="caution">
    <text evidence="11">The sequence shown here is derived from an EMBL/GenBank/DDBJ whole genome shotgun (WGS) entry which is preliminary data.</text>
</comment>
<evidence type="ECO:0000256" key="4">
    <source>
        <dbReference type="ARBA" id="ARBA00022729"/>
    </source>
</evidence>
<dbReference type="InterPro" id="IPR050386">
    <property type="entry name" value="Glycosyl_hydrolase_5"/>
</dbReference>
<reference evidence="11" key="1">
    <citation type="submission" date="2022-07" db="EMBL/GenBank/DDBJ databases">
        <title>Phylogenomic reconstructions and comparative analyses of Kickxellomycotina fungi.</title>
        <authorList>
            <person name="Reynolds N.K."/>
            <person name="Stajich J.E."/>
            <person name="Barry K."/>
            <person name="Grigoriev I.V."/>
            <person name="Crous P."/>
            <person name="Smith M.E."/>
        </authorList>
    </citation>
    <scope>NUCLEOTIDE SEQUENCE</scope>
    <source>
        <strain evidence="11">NBRC 105413</strain>
    </source>
</reference>
<dbReference type="Gene3D" id="3.20.20.80">
    <property type="entry name" value="Glycosidases"/>
    <property type="match status" value="2"/>
</dbReference>
<feature type="domain" description="Glycoside hydrolase family 5" evidence="10">
    <location>
        <begin position="414"/>
        <end position="644"/>
    </location>
</feature>
<sequence>MLGINHVRIPIGYWAFTVKDGEPYVQGQIPYLKQVIEWTGKHNMNVVLDLHGVPGSQNGFDNSGKLGSIHWQDTQENIERSIQAIEEIARISAQYPEIVDAIEVVNEPAIWGLSRQGIIDYYKRAYTSFRQIAPHTIMVIHDAFVSPSEWKDFNIAGWENVILDTHIYHVFVRDRLALSRDGHLKATCQDATNIRNFNNKLWTVTGEWSLAVTDCAKWLNGFGKGSRWDGSLPWEMNGPVYQGATCSGQNSIAAWDSSTRVFFRQFAEAQMDAYEAGSGWFFWNFKTEDADDWNYIKLAQNGLIPNPPTDRHYSRYSLDNNRWTLINAFTAKWTVSECCHASVVLTSKFDIAKRQQQQAPEVVRGVNIGGFLVLEPWIRPSFFQEWSQASKNAAVDEWSFCALLGKEECSRRLHKHWAEWVQESDIQKLSSMHINTLRIPIGYWALAPNKNEPYVQGQIPYLRRVLEWAKKYAMRVILDLHGVPGSQNGFDNSGRRGDINWTKNPTNIQRTLDALGVLAEIANEYPLNVVAIQAVNEPANWGIPKSTIAHFYQLSYRRVKSVAPQTALVFHDAFLPENEWESLVPQNLTDSFLDTHIYHVFSQEQLELSAEQHISQACNDGGKISRSNNRVRTICGEFSLATTDCALWLNGFQRGARWDSSYLTQKPIFPGATCQGEEDLRFWSREKRETLRNFAMAQIQSYEKGSGWIFWNFKTENAASWDFIRLTQEGIIPSPPFGSTFNVCPL</sequence>
<keyword evidence="6" id="KW-0326">Glycosidase</keyword>
<dbReference type="GO" id="GO:0009251">
    <property type="term" value="P:glucan catabolic process"/>
    <property type="evidence" value="ECO:0007669"/>
    <property type="project" value="TreeGrafter"/>
</dbReference>
<evidence type="ECO:0000313" key="12">
    <source>
        <dbReference type="Proteomes" id="UP001145021"/>
    </source>
</evidence>
<evidence type="ECO:0000256" key="5">
    <source>
        <dbReference type="ARBA" id="ARBA00022801"/>
    </source>
</evidence>
<accession>A0A9W7XHR1</accession>
<keyword evidence="7" id="KW-0961">Cell wall biogenesis/degradation</keyword>
<evidence type="ECO:0000256" key="9">
    <source>
        <dbReference type="ARBA" id="ARBA00038929"/>
    </source>
</evidence>
<dbReference type="GO" id="GO:0009986">
    <property type="term" value="C:cell surface"/>
    <property type="evidence" value="ECO:0007669"/>
    <property type="project" value="TreeGrafter"/>
</dbReference>
<keyword evidence="3" id="KW-0964">Secreted</keyword>
<dbReference type="GO" id="GO:0005576">
    <property type="term" value="C:extracellular region"/>
    <property type="evidence" value="ECO:0007669"/>
    <property type="project" value="UniProtKB-SubCell"/>
</dbReference>
<dbReference type="GO" id="GO:0004338">
    <property type="term" value="F:glucan exo-1,3-beta-glucosidase activity"/>
    <property type="evidence" value="ECO:0007669"/>
    <property type="project" value="UniProtKB-EC"/>
</dbReference>
<evidence type="ECO:0000256" key="7">
    <source>
        <dbReference type="ARBA" id="ARBA00023316"/>
    </source>
</evidence>
<comment type="similarity">
    <text evidence="2">Belongs to the glycosyl hydrolase 5 (cellulase A) family.</text>
</comment>
<name>A0A9W7XHR1_9FUNG</name>
<keyword evidence="5" id="KW-0378">Hydrolase</keyword>
<dbReference type="PANTHER" id="PTHR31297">
    <property type="entry name" value="GLUCAN ENDO-1,6-BETA-GLUCOSIDASE B"/>
    <property type="match status" value="1"/>
</dbReference>
<dbReference type="InterPro" id="IPR001547">
    <property type="entry name" value="Glyco_hydro_5"/>
</dbReference>
<evidence type="ECO:0000256" key="2">
    <source>
        <dbReference type="ARBA" id="ARBA00005641"/>
    </source>
</evidence>
<dbReference type="EMBL" id="JANBOH010000139">
    <property type="protein sequence ID" value="KAJ1644831.1"/>
    <property type="molecule type" value="Genomic_DNA"/>
</dbReference>